<reference evidence="1" key="1">
    <citation type="submission" date="2022-12" db="EMBL/GenBank/DDBJ databases">
        <title>Whole genome sequence of Mycolicibacterium iranicum strain SBH312.</title>
        <authorList>
            <person name="Jani J."/>
            <person name="Arifin Mustapha Z."/>
            <person name="Ahmed K."/>
            <person name="Kai Ling C."/>
        </authorList>
    </citation>
    <scope>NUCLEOTIDE SEQUENCE</scope>
    <source>
        <strain evidence="1">SBH312</strain>
    </source>
</reference>
<dbReference type="Proteomes" id="UP001084650">
    <property type="component" value="Unassembled WGS sequence"/>
</dbReference>
<comment type="caution">
    <text evidence="1">The sequence shown here is derived from an EMBL/GenBank/DDBJ whole genome shotgun (WGS) entry which is preliminary data.</text>
</comment>
<dbReference type="RefSeq" id="WP_231750900.1">
    <property type="nucleotide sequence ID" value="NZ_JAPQYE010000021.1"/>
</dbReference>
<dbReference type="EMBL" id="JAPQYE010000021">
    <property type="protein sequence ID" value="MCZ0731794.1"/>
    <property type="molecule type" value="Genomic_DNA"/>
</dbReference>
<sequence>MYQLLMCLSINRVNHQLSTHLDRRNTLHQISGSLIRVSLIVGPNLNTPVGSVHCFKTI</sequence>
<organism evidence="1 2">
    <name type="scientific">Mycolicibacterium iranicum</name>
    <name type="common">Mycobacterium iranicum</name>
    <dbReference type="NCBI Taxonomy" id="912594"/>
    <lineage>
        <taxon>Bacteria</taxon>
        <taxon>Bacillati</taxon>
        <taxon>Actinomycetota</taxon>
        <taxon>Actinomycetes</taxon>
        <taxon>Mycobacteriales</taxon>
        <taxon>Mycobacteriaceae</taxon>
        <taxon>Mycolicibacterium</taxon>
    </lineage>
</organism>
<protein>
    <submittedName>
        <fullName evidence="1">Uncharacterized protein</fullName>
    </submittedName>
</protein>
<keyword evidence="2" id="KW-1185">Reference proteome</keyword>
<accession>A0ABT4HNZ1</accession>
<name>A0ABT4HNZ1_MYCIR</name>
<proteinExistence type="predicted"/>
<evidence type="ECO:0000313" key="2">
    <source>
        <dbReference type="Proteomes" id="UP001084650"/>
    </source>
</evidence>
<gene>
    <name evidence="1" type="ORF">OY187_27435</name>
</gene>
<evidence type="ECO:0000313" key="1">
    <source>
        <dbReference type="EMBL" id="MCZ0731794.1"/>
    </source>
</evidence>